<feature type="transmembrane region" description="Helical" evidence="1">
    <location>
        <begin position="9"/>
        <end position="29"/>
    </location>
</feature>
<keyword evidence="1" id="KW-0812">Transmembrane</keyword>
<evidence type="ECO:0000313" key="2">
    <source>
        <dbReference type="EMBL" id="QHT07095.1"/>
    </source>
</evidence>
<dbReference type="Pfam" id="PF19059">
    <property type="entry name" value="DUF5755"/>
    <property type="match status" value="1"/>
</dbReference>
<reference evidence="2" key="1">
    <citation type="journal article" date="2020" name="Nature">
        <title>Giant virus diversity and host interactions through global metagenomics.</title>
        <authorList>
            <person name="Schulz F."/>
            <person name="Roux S."/>
            <person name="Paez-Espino D."/>
            <person name="Jungbluth S."/>
            <person name="Walsh D.A."/>
            <person name="Denef V.J."/>
            <person name="McMahon K.D."/>
            <person name="Konstantinidis K.T."/>
            <person name="Eloe-Fadrosh E.A."/>
            <person name="Kyrpides N.C."/>
            <person name="Woyke T."/>
        </authorList>
    </citation>
    <scope>NUCLEOTIDE SEQUENCE</scope>
    <source>
        <strain evidence="2">GVMAG-M-3300021962-46</strain>
    </source>
</reference>
<dbReference type="InterPro" id="IPR043929">
    <property type="entry name" value="DUF5755"/>
</dbReference>
<keyword evidence="1" id="KW-0472">Membrane</keyword>
<accession>A0A6C0CUB7</accession>
<proteinExistence type="predicted"/>
<dbReference type="EMBL" id="MN739479">
    <property type="protein sequence ID" value="QHT07095.1"/>
    <property type="molecule type" value="Genomic_DNA"/>
</dbReference>
<organism evidence="2">
    <name type="scientific">viral metagenome</name>
    <dbReference type="NCBI Taxonomy" id="1070528"/>
    <lineage>
        <taxon>unclassified sequences</taxon>
        <taxon>metagenomes</taxon>
        <taxon>organismal metagenomes</taxon>
    </lineage>
</organism>
<sequence length="178" mass="20505">MSVKAQKQSFILIGVLAFIIVLLMFTLILTQQKRTPRDMGDMPIKQHSPQVVVIDASKEERLPIYPKNLPQYSSPNRPLDYQQIGILTSNETDKEPIVLPLYGRKLYNRSDRWQYYTATDKNNMMRIPLSFGNRPCEDDVGCNEISNGDTLTINIYSGRTFTATVYRTDTPHYFADVY</sequence>
<protein>
    <submittedName>
        <fullName evidence="2">Uncharacterized protein</fullName>
    </submittedName>
</protein>
<evidence type="ECO:0000256" key="1">
    <source>
        <dbReference type="SAM" id="Phobius"/>
    </source>
</evidence>
<dbReference type="AlphaFoldDB" id="A0A6C0CUB7"/>
<name>A0A6C0CUB7_9ZZZZ</name>
<keyword evidence="1" id="KW-1133">Transmembrane helix</keyword>